<evidence type="ECO:0000313" key="2">
    <source>
        <dbReference type="EMBL" id="KAF8566952.1"/>
    </source>
</evidence>
<dbReference type="EMBL" id="JTDF01004376">
    <property type="protein sequence ID" value="KAF8566952.1"/>
    <property type="molecule type" value="Genomic_DNA"/>
</dbReference>
<evidence type="ECO:0000256" key="1">
    <source>
        <dbReference type="SAM" id="MobiDB-lite"/>
    </source>
</evidence>
<name>A0A8T0DHX9_9TREM</name>
<proteinExistence type="predicted"/>
<sequence>MDDEESGEMNDDRVSSSRPLSSPTVAAIESELLHDVVDMDESSDSEARAHEVCDLNETETGSVVEQTFPVEALSGKLKRKLDRALKRQRGRAGRQFYSEIREKRGIHSKSASNELEIKSTRSLGGKRLSKEKRQKR</sequence>
<keyword evidence="3" id="KW-1185">Reference proteome</keyword>
<evidence type="ECO:0000313" key="3">
    <source>
        <dbReference type="Proteomes" id="UP000699462"/>
    </source>
</evidence>
<comment type="caution">
    <text evidence="2">The sequence shown here is derived from an EMBL/GenBank/DDBJ whole genome shotgun (WGS) entry which is preliminary data.</text>
</comment>
<gene>
    <name evidence="2" type="ORF">P879_11115</name>
</gene>
<dbReference type="OrthoDB" id="10459871at2759"/>
<dbReference type="Proteomes" id="UP000699462">
    <property type="component" value="Unassembled WGS sequence"/>
</dbReference>
<dbReference type="AlphaFoldDB" id="A0A8T0DHX9"/>
<feature type="region of interest" description="Disordered" evidence="1">
    <location>
        <begin position="96"/>
        <end position="136"/>
    </location>
</feature>
<feature type="compositionally biased region" description="Basic residues" evidence="1">
    <location>
        <begin position="127"/>
        <end position="136"/>
    </location>
</feature>
<organism evidence="2 3">
    <name type="scientific">Paragonimus westermani</name>
    <dbReference type="NCBI Taxonomy" id="34504"/>
    <lineage>
        <taxon>Eukaryota</taxon>
        <taxon>Metazoa</taxon>
        <taxon>Spiralia</taxon>
        <taxon>Lophotrochozoa</taxon>
        <taxon>Platyhelminthes</taxon>
        <taxon>Trematoda</taxon>
        <taxon>Digenea</taxon>
        <taxon>Plagiorchiida</taxon>
        <taxon>Troglotremata</taxon>
        <taxon>Troglotrematidae</taxon>
        <taxon>Paragonimus</taxon>
    </lineage>
</organism>
<protein>
    <submittedName>
        <fullName evidence="2">Uncharacterized protein</fullName>
    </submittedName>
</protein>
<accession>A0A8T0DHX9</accession>
<reference evidence="2 3" key="1">
    <citation type="submission" date="2019-07" db="EMBL/GenBank/DDBJ databases">
        <title>Annotation for the trematode Paragonimus westermani.</title>
        <authorList>
            <person name="Choi Y.-J."/>
        </authorList>
    </citation>
    <scope>NUCLEOTIDE SEQUENCE [LARGE SCALE GENOMIC DNA]</scope>
    <source>
        <strain evidence="2">180907_Pwestermani</strain>
    </source>
</reference>
<feature type="region of interest" description="Disordered" evidence="1">
    <location>
        <begin position="1"/>
        <end position="23"/>
    </location>
</feature>